<evidence type="ECO:0000256" key="6">
    <source>
        <dbReference type="ARBA" id="ARBA00022908"/>
    </source>
</evidence>
<evidence type="ECO:0000256" key="8">
    <source>
        <dbReference type="ARBA" id="ARBA00023125"/>
    </source>
</evidence>
<dbReference type="InterPro" id="IPR004860">
    <property type="entry name" value="LAGLIDADG_dom"/>
</dbReference>
<dbReference type="Gene3D" id="3.10.28.10">
    <property type="entry name" value="Homing endonucleases"/>
    <property type="match status" value="1"/>
</dbReference>
<evidence type="ECO:0000259" key="14">
    <source>
        <dbReference type="PROSITE" id="PS51900"/>
    </source>
</evidence>
<dbReference type="InterPro" id="IPR013762">
    <property type="entry name" value="Integrase-like_cat_sf"/>
</dbReference>
<accession>A0A1F7YV60</accession>
<keyword evidence="7" id="KW-0651">Protein splicing</keyword>
<dbReference type="SUPFAM" id="SSF51294">
    <property type="entry name" value="Hedgehog/intein (Hint) domain"/>
    <property type="match status" value="1"/>
</dbReference>
<dbReference type="GO" id="GO:0005737">
    <property type="term" value="C:cytoplasm"/>
    <property type="evidence" value="ECO:0007669"/>
    <property type="project" value="UniProtKB-SubCell"/>
</dbReference>
<evidence type="ECO:0000256" key="9">
    <source>
        <dbReference type="ARBA" id="ARBA00023172"/>
    </source>
</evidence>
<dbReference type="InterPro" id="IPR011010">
    <property type="entry name" value="DNA_brk_join_enz"/>
</dbReference>
<dbReference type="GO" id="GO:0016539">
    <property type="term" value="P:intein-mediated protein splicing"/>
    <property type="evidence" value="ECO:0007669"/>
    <property type="project" value="InterPro"/>
</dbReference>
<keyword evidence="4" id="KW-0068">Autocatalytic cleavage</keyword>
<dbReference type="PROSITE" id="PS50819">
    <property type="entry name" value="INTEIN_ENDONUCLEASE"/>
    <property type="match status" value="1"/>
</dbReference>
<gene>
    <name evidence="15" type="ORF">A2803_01865</name>
</gene>
<feature type="domain" description="Tyr recombinase" evidence="13">
    <location>
        <begin position="110"/>
        <end position="316"/>
    </location>
</feature>
<dbReference type="InterPro" id="IPR027434">
    <property type="entry name" value="Homing_endonucl"/>
</dbReference>
<evidence type="ECO:0000256" key="11">
    <source>
        <dbReference type="PROSITE-ProRule" id="PRU01248"/>
    </source>
</evidence>
<protein>
    <recommendedName>
        <fullName evidence="17">Tyrosine recombinase XerC</fullName>
    </recommendedName>
</protein>
<dbReference type="PROSITE" id="PS51898">
    <property type="entry name" value="TYR_RECOMBINASE"/>
    <property type="match status" value="2"/>
</dbReference>
<dbReference type="InterPro" id="IPR050090">
    <property type="entry name" value="Tyrosine_recombinase_XerCD"/>
</dbReference>
<keyword evidence="8 11" id="KW-0238">DNA-binding</keyword>
<dbReference type="PROSITE" id="PS50818">
    <property type="entry name" value="INTEIN_C_TER"/>
    <property type="match status" value="1"/>
</dbReference>
<dbReference type="SUPFAM" id="SSF56349">
    <property type="entry name" value="DNA breaking-rejoining enzymes"/>
    <property type="match status" value="2"/>
</dbReference>
<dbReference type="GO" id="GO:0015074">
    <property type="term" value="P:DNA integration"/>
    <property type="evidence" value="ECO:0007669"/>
    <property type="project" value="UniProtKB-KW"/>
</dbReference>
<evidence type="ECO:0000256" key="5">
    <source>
        <dbReference type="ARBA" id="ARBA00022829"/>
    </source>
</evidence>
<evidence type="ECO:0000313" key="15">
    <source>
        <dbReference type="EMBL" id="OGM31201.1"/>
    </source>
</evidence>
<dbReference type="GO" id="GO:0007059">
    <property type="term" value="P:chromosome segregation"/>
    <property type="evidence" value="ECO:0007669"/>
    <property type="project" value="UniProtKB-KW"/>
</dbReference>
<keyword evidence="10" id="KW-0131">Cell cycle</keyword>
<keyword evidence="9" id="KW-0233">DNA recombination</keyword>
<dbReference type="PANTHER" id="PTHR30349:SF77">
    <property type="entry name" value="TYROSINE RECOMBINASE XERC"/>
    <property type="match status" value="1"/>
</dbReference>
<dbReference type="GO" id="GO:0051301">
    <property type="term" value="P:cell division"/>
    <property type="evidence" value="ECO:0007669"/>
    <property type="project" value="UniProtKB-KW"/>
</dbReference>
<dbReference type="Proteomes" id="UP000178870">
    <property type="component" value="Unassembled WGS sequence"/>
</dbReference>
<evidence type="ECO:0000256" key="2">
    <source>
        <dbReference type="ARBA" id="ARBA00022490"/>
    </source>
</evidence>
<dbReference type="InterPro" id="IPR004107">
    <property type="entry name" value="Integrase_SAM-like_N"/>
</dbReference>
<evidence type="ECO:0000256" key="1">
    <source>
        <dbReference type="ARBA" id="ARBA00004496"/>
    </source>
</evidence>
<feature type="domain" description="DOD-type homing endonuclease" evidence="12">
    <location>
        <begin position="368"/>
        <end position="500"/>
    </location>
</feature>
<evidence type="ECO:0000259" key="13">
    <source>
        <dbReference type="PROSITE" id="PS51898"/>
    </source>
</evidence>
<dbReference type="PROSITE" id="PS50817">
    <property type="entry name" value="INTEIN_N_TER"/>
    <property type="match status" value="1"/>
</dbReference>
<evidence type="ECO:0000256" key="3">
    <source>
        <dbReference type="ARBA" id="ARBA00022618"/>
    </source>
</evidence>
<feature type="domain" description="Tyr recombinase" evidence="13">
    <location>
        <begin position="539"/>
        <end position="716"/>
    </location>
</feature>
<dbReference type="InterPro" id="IPR036844">
    <property type="entry name" value="Hint_dom_sf"/>
</dbReference>
<evidence type="ECO:0000256" key="4">
    <source>
        <dbReference type="ARBA" id="ARBA00022813"/>
    </source>
</evidence>
<dbReference type="PROSITE" id="PS51900">
    <property type="entry name" value="CB"/>
    <property type="match status" value="1"/>
</dbReference>
<dbReference type="InterPro" id="IPR044068">
    <property type="entry name" value="CB"/>
</dbReference>
<dbReference type="InterPro" id="IPR004042">
    <property type="entry name" value="Intein_endonuc_central"/>
</dbReference>
<dbReference type="AlphaFoldDB" id="A0A1F7YV60"/>
<dbReference type="Pfam" id="PF00589">
    <property type="entry name" value="Phage_integrase"/>
    <property type="match status" value="2"/>
</dbReference>
<dbReference type="InterPro" id="IPR010998">
    <property type="entry name" value="Integrase_recombinase_N"/>
</dbReference>
<dbReference type="Gene3D" id="2.170.16.10">
    <property type="entry name" value="Hedgehog/Intein (Hint) domain"/>
    <property type="match status" value="1"/>
</dbReference>
<dbReference type="GO" id="GO:0004519">
    <property type="term" value="F:endonuclease activity"/>
    <property type="evidence" value="ECO:0007669"/>
    <property type="project" value="InterPro"/>
</dbReference>
<comment type="subcellular location">
    <subcellularLocation>
        <location evidence="1">Cytoplasm</location>
    </subcellularLocation>
</comment>
<organism evidence="15 16">
    <name type="scientific">Candidatus Woesebacteria bacterium RIFCSPHIGHO2_01_FULL_44_21</name>
    <dbReference type="NCBI Taxonomy" id="1802503"/>
    <lineage>
        <taxon>Bacteria</taxon>
        <taxon>Candidatus Woeseibacteriota</taxon>
    </lineage>
</organism>
<dbReference type="GO" id="GO:0006310">
    <property type="term" value="P:DNA recombination"/>
    <property type="evidence" value="ECO:0007669"/>
    <property type="project" value="UniProtKB-KW"/>
</dbReference>
<reference evidence="15 16" key="1">
    <citation type="journal article" date="2016" name="Nat. Commun.">
        <title>Thousands of microbial genomes shed light on interconnected biogeochemical processes in an aquifer system.</title>
        <authorList>
            <person name="Anantharaman K."/>
            <person name="Brown C.T."/>
            <person name="Hug L.A."/>
            <person name="Sharon I."/>
            <person name="Castelle C.J."/>
            <person name="Probst A.J."/>
            <person name="Thomas B.C."/>
            <person name="Singh A."/>
            <person name="Wilkins M.J."/>
            <person name="Karaoz U."/>
            <person name="Brodie E.L."/>
            <person name="Williams K.H."/>
            <person name="Hubbard S.S."/>
            <person name="Banfield J.F."/>
        </authorList>
    </citation>
    <scope>NUCLEOTIDE SEQUENCE [LARGE SCALE GENOMIC DNA]</scope>
</reference>
<evidence type="ECO:0000256" key="7">
    <source>
        <dbReference type="ARBA" id="ARBA00023000"/>
    </source>
</evidence>
<name>A0A1F7YV60_9BACT</name>
<dbReference type="Gene3D" id="1.10.150.130">
    <property type="match status" value="1"/>
</dbReference>
<dbReference type="Pfam" id="PF14528">
    <property type="entry name" value="LAGLIDADG_3"/>
    <property type="match status" value="2"/>
</dbReference>
<comment type="caution">
    <text evidence="15">The sequence shown here is derived from an EMBL/GenBank/DDBJ whole genome shotgun (WGS) entry which is preliminary data.</text>
</comment>
<dbReference type="Pfam" id="PF02899">
    <property type="entry name" value="Phage_int_SAM_1"/>
    <property type="match status" value="1"/>
</dbReference>
<dbReference type="InterPro" id="IPR030934">
    <property type="entry name" value="Intein_C"/>
</dbReference>
<dbReference type="Gene3D" id="1.10.443.10">
    <property type="entry name" value="Intergrase catalytic core"/>
    <property type="match status" value="2"/>
</dbReference>
<dbReference type="PRINTS" id="PR00379">
    <property type="entry name" value="INTEIN"/>
</dbReference>
<keyword evidence="3" id="KW-0132">Cell division</keyword>
<dbReference type="Pfam" id="PF14890">
    <property type="entry name" value="Intein_splicing"/>
    <property type="match status" value="1"/>
</dbReference>
<evidence type="ECO:0000313" key="16">
    <source>
        <dbReference type="Proteomes" id="UP000178870"/>
    </source>
</evidence>
<dbReference type="InterPro" id="IPR003586">
    <property type="entry name" value="Hint_dom_C"/>
</dbReference>
<evidence type="ECO:0008006" key="17">
    <source>
        <dbReference type="Google" id="ProtNLM"/>
    </source>
</evidence>
<evidence type="ECO:0000256" key="10">
    <source>
        <dbReference type="ARBA" id="ARBA00023306"/>
    </source>
</evidence>
<keyword evidence="5" id="KW-0159">Chromosome partition</keyword>
<keyword evidence="2" id="KW-0963">Cytoplasm</keyword>
<dbReference type="EMBL" id="MGGP01000029">
    <property type="protein sequence ID" value="OGM31201.1"/>
    <property type="molecule type" value="Genomic_DNA"/>
</dbReference>
<proteinExistence type="predicted"/>
<dbReference type="SMART" id="SM00305">
    <property type="entry name" value="HintC"/>
    <property type="match status" value="1"/>
</dbReference>
<keyword evidence="6" id="KW-0229">DNA integration</keyword>
<sequence>MTTPLPKLVEEFLDYLRVERGSSPLTLRNYLHYLTRFIEWLGEHKISQNLASISAENVRKYRLYLSKLALSQKTQGYHVIALRSFLKWLNKNGYKALPAENLELPKIKDRQVSFLNGEQVDRLLSAPSMSSIVGKRDKAILEVLFSTGLRVSELTKLNRDKIDLERREFGVVGKGGRARVVFLSSRAAEWVSLYLAARRDHYSPLFIRHKGKIDPTVEDEKMRLTPRSVQRLVKKYTRKVKLPVDATPHTIRHCIGPNTRIFLSNSIDIARDLYFRQNDIEARSLGLNNFLVSKSKVIGKEYHIGKAYSLWADGYELVCSKKHRVFTLALEDVDAVQVNDLKVGQYILGVNKVSFRGTAFVKPKLARLMGYILGDGVVSKSRRGVIIHDKDLSFLELYQRIVTDELKTLSKIEKAKGSNSWILTFYSDQFVNFLQSVGILGHANIRRIPEKLMNATEEEIIELLAGIYDAEGNSRGDPRYFSASKEFLKDIQILLLRFGIDAHLLERNRNVKLPQGLVFNHDMFTLQVLSTKDQKNFIKLIPTLKKDVQASEGYGEKLPVQPLLHSIFREMQNKEKGLVHALEVELNIKSLRNLAEIVPERKTVGKFITFFKNHGYKGKKLDFLKKIHKDKNIKWLKVRKITPVSTSGRYSLFDFTLSPHQNFITDGIISHNSYATDLLIAGADLRSVQEMLGHKNVATTQIYTHVTNKQLKAVHEQFHGRGK</sequence>
<feature type="domain" description="Core-binding (CB)" evidence="14">
    <location>
        <begin position="3"/>
        <end position="90"/>
    </location>
</feature>
<dbReference type="InterPro" id="IPR006141">
    <property type="entry name" value="Intein_N"/>
</dbReference>
<dbReference type="InterPro" id="IPR002104">
    <property type="entry name" value="Integrase_catalytic"/>
</dbReference>
<dbReference type="InterPro" id="IPR006142">
    <property type="entry name" value="INTEIN"/>
</dbReference>
<dbReference type="SUPFAM" id="SSF55608">
    <property type="entry name" value="Homing endonucleases"/>
    <property type="match status" value="2"/>
</dbReference>
<evidence type="ECO:0000259" key="12">
    <source>
        <dbReference type="PROSITE" id="PS50819"/>
    </source>
</evidence>
<dbReference type="PANTHER" id="PTHR30349">
    <property type="entry name" value="PHAGE INTEGRASE-RELATED"/>
    <property type="match status" value="1"/>
</dbReference>
<dbReference type="GO" id="GO:0003677">
    <property type="term" value="F:DNA binding"/>
    <property type="evidence" value="ECO:0007669"/>
    <property type="project" value="UniProtKB-UniRule"/>
</dbReference>